<dbReference type="AlphaFoldDB" id="A0A2V1D8R8"/>
<dbReference type="PANTHER" id="PTHR43671">
    <property type="entry name" value="SERINE/THREONINE-PROTEIN KINASE NEK"/>
    <property type="match status" value="1"/>
</dbReference>
<keyword evidence="2" id="KW-0808">Transferase</keyword>
<keyword evidence="5" id="KW-0067">ATP-binding</keyword>
<evidence type="ECO:0000256" key="4">
    <source>
        <dbReference type="ARBA" id="ARBA00022777"/>
    </source>
</evidence>
<evidence type="ECO:0000313" key="8">
    <source>
        <dbReference type="EMBL" id="PVH94452.1"/>
    </source>
</evidence>
<dbReference type="EMBL" id="KZ805534">
    <property type="protein sequence ID" value="PVH94452.1"/>
    <property type="molecule type" value="Genomic_DNA"/>
</dbReference>
<evidence type="ECO:0000256" key="3">
    <source>
        <dbReference type="ARBA" id="ARBA00022741"/>
    </source>
</evidence>
<feature type="region of interest" description="Disordered" evidence="6">
    <location>
        <begin position="60"/>
        <end position="208"/>
    </location>
</feature>
<gene>
    <name evidence="8" type="ORF">DM02DRAFT_693071</name>
</gene>
<evidence type="ECO:0000256" key="5">
    <source>
        <dbReference type="ARBA" id="ARBA00022840"/>
    </source>
</evidence>
<feature type="domain" description="Protein kinase" evidence="7">
    <location>
        <begin position="235"/>
        <end position="585"/>
    </location>
</feature>
<dbReference type="GO" id="GO:0005524">
    <property type="term" value="F:ATP binding"/>
    <property type="evidence" value="ECO:0007669"/>
    <property type="project" value="UniProtKB-KW"/>
</dbReference>
<dbReference type="STRING" id="97972.A0A2V1D8R8"/>
<evidence type="ECO:0000256" key="6">
    <source>
        <dbReference type="SAM" id="MobiDB-lite"/>
    </source>
</evidence>
<evidence type="ECO:0000259" key="7">
    <source>
        <dbReference type="PROSITE" id="PS50011"/>
    </source>
</evidence>
<dbReference type="InterPro" id="IPR011009">
    <property type="entry name" value="Kinase-like_dom_sf"/>
</dbReference>
<organism evidence="8 9">
    <name type="scientific">Periconia macrospinosa</name>
    <dbReference type="NCBI Taxonomy" id="97972"/>
    <lineage>
        <taxon>Eukaryota</taxon>
        <taxon>Fungi</taxon>
        <taxon>Dikarya</taxon>
        <taxon>Ascomycota</taxon>
        <taxon>Pezizomycotina</taxon>
        <taxon>Dothideomycetes</taxon>
        <taxon>Pleosporomycetidae</taxon>
        <taxon>Pleosporales</taxon>
        <taxon>Massarineae</taxon>
        <taxon>Periconiaceae</taxon>
        <taxon>Periconia</taxon>
    </lineage>
</organism>
<keyword evidence="3" id="KW-0547">Nucleotide-binding</keyword>
<dbReference type="OrthoDB" id="3673723at2759"/>
<dbReference type="InterPro" id="IPR050660">
    <property type="entry name" value="NEK_Ser/Thr_kinase"/>
</dbReference>
<dbReference type="GO" id="GO:0004674">
    <property type="term" value="F:protein serine/threonine kinase activity"/>
    <property type="evidence" value="ECO:0007669"/>
    <property type="project" value="UniProtKB-EC"/>
</dbReference>
<reference evidence="8 9" key="1">
    <citation type="journal article" date="2018" name="Sci. Rep.">
        <title>Comparative genomics provides insights into the lifestyle and reveals functional heterogeneity of dark septate endophytic fungi.</title>
        <authorList>
            <person name="Knapp D.G."/>
            <person name="Nemeth J.B."/>
            <person name="Barry K."/>
            <person name="Hainaut M."/>
            <person name="Henrissat B."/>
            <person name="Johnson J."/>
            <person name="Kuo A."/>
            <person name="Lim J.H.P."/>
            <person name="Lipzen A."/>
            <person name="Nolan M."/>
            <person name="Ohm R.A."/>
            <person name="Tamas L."/>
            <person name="Grigoriev I.V."/>
            <person name="Spatafora J.W."/>
            <person name="Nagy L.G."/>
            <person name="Kovacs G.M."/>
        </authorList>
    </citation>
    <scope>NUCLEOTIDE SEQUENCE [LARGE SCALE GENOMIC DNA]</scope>
    <source>
        <strain evidence="8 9">DSE2036</strain>
    </source>
</reference>
<keyword evidence="4 8" id="KW-0418">Kinase</keyword>
<proteinExistence type="predicted"/>
<keyword evidence="9" id="KW-1185">Reference proteome</keyword>
<dbReference type="EC" id="2.7.11.1" evidence="1"/>
<dbReference type="InterPro" id="IPR000719">
    <property type="entry name" value="Prot_kinase_dom"/>
</dbReference>
<dbReference type="PROSITE" id="PS50011">
    <property type="entry name" value="PROTEIN_KINASE_DOM"/>
    <property type="match status" value="1"/>
</dbReference>
<name>A0A2V1D8R8_9PLEO</name>
<sequence length="623" mass="73810">MARRGKDKSRFRTAPEYFYFGRFDPWAKIKRKDWTTQDRKNTREYIWYNDFNFRAPFERAKQSRSADIPPWSSSIVPAQPYNKGQRDDAFRRAKSGMQNEQNPTGVQNLPPQQQQQQQQQEEEEEEEEEQEQEQEQEQPVPPQGGTPLPTAPSTTNTAVQYEDPYPYSHWPQRPWGDDPDMPLAPVVRTLSGPSEELSEEEMEEYENAEREKWKQEWLKAGLFEPSEWGDDSDTWVGTKYLGEGEYGSVGLWEKMDRNGNVIDQVVCKDVTMDELSWRDPILWRRRLPQEIAIHRIIDHQRETQDPKVYRSIVAHRGYRLMMAQQRFRLYLEYIPKADLGVAMRDRFWMMNGRKWNTSNWSSDEPPPPPKGILPEPFIWHVFRELVRAIMVLTHGHEDKEKYPKDWRPIVHRDINLENVFLNDRKPEDEFDESWPRIVLADFGLSFYELERDHSLPIGARDNPREYRIRGMGEVGDWGYPVEYHVQFNQDLLITEKSDIFQVGWIIYQLMGHRYSPNGPHFAYDHPKDSWGENWQHVYNLDLFDEAENRRSVHAEYSSALFNLVELCLSPHPAARPTIEKLKEYLEEGYETARDGFDENDSQDPNLMTLEARNAFHKALDFQE</sequence>
<dbReference type="Pfam" id="PF00069">
    <property type="entry name" value="Pkinase"/>
    <property type="match status" value="1"/>
</dbReference>
<feature type="compositionally biased region" description="Polar residues" evidence="6">
    <location>
        <begin position="96"/>
        <end position="111"/>
    </location>
</feature>
<feature type="compositionally biased region" description="Acidic residues" evidence="6">
    <location>
        <begin position="120"/>
        <end position="136"/>
    </location>
</feature>
<evidence type="ECO:0000256" key="2">
    <source>
        <dbReference type="ARBA" id="ARBA00022679"/>
    </source>
</evidence>
<protein>
    <recommendedName>
        <fullName evidence="1">non-specific serine/threonine protein kinase</fullName>
        <ecNumber evidence="1">2.7.11.1</ecNumber>
    </recommendedName>
</protein>
<feature type="compositionally biased region" description="Acidic residues" evidence="6">
    <location>
        <begin position="196"/>
        <end position="206"/>
    </location>
</feature>
<dbReference type="Proteomes" id="UP000244855">
    <property type="component" value="Unassembled WGS sequence"/>
</dbReference>
<evidence type="ECO:0000313" key="9">
    <source>
        <dbReference type="Proteomes" id="UP000244855"/>
    </source>
</evidence>
<dbReference type="Gene3D" id="1.10.510.10">
    <property type="entry name" value="Transferase(Phosphotransferase) domain 1"/>
    <property type="match status" value="1"/>
</dbReference>
<accession>A0A2V1D8R8</accession>
<dbReference type="SUPFAM" id="SSF56112">
    <property type="entry name" value="Protein kinase-like (PK-like)"/>
    <property type="match status" value="1"/>
</dbReference>
<dbReference type="SMART" id="SM00220">
    <property type="entry name" value="S_TKc"/>
    <property type="match status" value="1"/>
</dbReference>
<evidence type="ECO:0000256" key="1">
    <source>
        <dbReference type="ARBA" id="ARBA00012513"/>
    </source>
</evidence>
<dbReference type="PANTHER" id="PTHR43671:SF13">
    <property type="entry name" value="SERINE_THREONINE-PROTEIN KINASE NEK2"/>
    <property type="match status" value="1"/>
</dbReference>